<proteinExistence type="predicted"/>
<evidence type="ECO:0000313" key="2">
    <source>
        <dbReference type="Proteomes" id="UP000182719"/>
    </source>
</evidence>
<accession>A0A1H8G0E8</accession>
<name>A0A1H8G0E8_STIAU</name>
<dbReference type="RefSeq" id="WP_075011479.1">
    <property type="nucleotide sequence ID" value="NZ_FOAP01000046.1"/>
</dbReference>
<protein>
    <submittedName>
        <fullName evidence="1">Uncharacterized protein</fullName>
    </submittedName>
</protein>
<dbReference type="AlphaFoldDB" id="A0A1H8G0E8"/>
<keyword evidence="2" id="KW-1185">Reference proteome</keyword>
<evidence type="ECO:0000313" key="1">
    <source>
        <dbReference type="EMBL" id="SEN37240.1"/>
    </source>
</evidence>
<organism evidence="1 2">
    <name type="scientific">Stigmatella aurantiaca</name>
    <dbReference type="NCBI Taxonomy" id="41"/>
    <lineage>
        <taxon>Bacteria</taxon>
        <taxon>Pseudomonadati</taxon>
        <taxon>Myxococcota</taxon>
        <taxon>Myxococcia</taxon>
        <taxon>Myxococcales</taxon>
        <taxon>Cystobacterineae</taxon>
        <taxon>Archangiaceae</taxon>
        <taxon>Stigmatella</taxon>
    </lineage>
</organism>
<reference evidence="2" key="1">
    <citation type="submission" date="2016-10" db="EMBL/GenBank/DDBJ databases">
        <authorList>
            <person name="Varghese N."/>
            <person name="Submissions S."/>
        </authorList>
    </citation>
    <scope>NUCLEOTIDE SEQUENCE [LARGE SCALE GENOMIC DNA]</scope>
    <source>
        <strain evidence="2">DSM 17044</strain>
    </source>
</reference>
<gene>
    <name evidence="1" type="ORF">SAMN05444354_1462</name>
</gene>
<dbReference type="OrthoDB" id="5517701at2"/>
<sequence>MSDSAEFPFKLDDFIATMTRLLIERGDRYAVGVLAYGTTKVRCEPEYDFGKWHYPWYLTTRVKPAVYGRLSPEQLKETEAVLLRTAEEVFGDEHSDSRIAGFSLSAAVEEHRDWQQAARGILRGQGISNQGRVRSDNPAMLEHDGLFFRSRPEVNFYEACKEASLVCAPLPVFLRPGGTAPFRIEPDMLILRNKMVIQVEIDGRSFHQERAVEAQARTLAMHREGVEVFHIDAADCATIEKARVALRSMLQHFRLDLPRVG</sequence>
<dbReference type="EMBL" id="FOAP01000046">
    <property type="protein sequence ID" value="SEN37240.1"/>
    <property type="molecule type" value="Genomic_DNA"/>
</dbReference>
<dbReference type="Proteomes" id="UP000182719">
    <property type="component" value="Unassembled WGS sequence"/>
</dbReference>